<feature type="transmembrane region" description="Helical" evidence="6">
    <location>
        <begin position="347"/>
        <end position="369"/>
    </location>
</feature>
<evidence type="ECO:0000256" key="2">
    <source>
        <dbReference type="ARBA" id="ARBA00022475"/>
    </source>
</evidence>
<feature type="transmembrane region" description="Helical" evidence="6">
    <location>
        <begin position="32"/>
        <end position="51"/>
    </location>
</feature>
<proteinExistence type="predicted"/>
<feature type="transmembrane region" description="Helical" evidence="6">
    <location>
        <begin position="281"/>
        <end position="301"/>
    </location>
</feature>
<protein>
    <recommendedName>
        <fullName evidence="7">ComEC/Rec2-related protein domain-containing protein</fullName>
    </recommendedName>
</protein>
<dbReference type="PANTHER" id="PTHR30619">
    <property type="entry name" value="DNA INTERNALIZATION/COMPETENCE PROTEIN COMEC/REC2"/>
    <property type="match status" value="1"/>
</dbReference>
<evidence type="ECO:0000256" key="5">
    <source>
        <dbReference type="ARBA" id="ARBA00023136"/>
    </source>
</evidence>
<feature type="transmembrane region" description="Helical" evidence="6">
    <location>
        <begin position="6"/>
        <end position="25"/>
    </location>
</feature>
<evidence type="ECO:0000256" key="6">
    <source>
        <dbReference type="SAM" id="Phobius"/>
    </source>
</evidence>
<evidence type="ECO:0000313" key="8">
    <source>
        <dbReference type="EMBL" id="HFH27986.1"/>
    </source>
</evidence>
<feature type="transmembrane region" description="Helical" evidence="6">
    <location>
        <begin position="408"/>
        <end position="425"/>
    </location>
</feature>
<sequence length="505" mass="53701">MVSSVSGISPAVSAVFGAALVFYGAASGLLPVSLALTVYLGLFIVVATLAAFLRSLNVVVEPELQRSIRPYLRLITAVGLGASIGLVGVYKEKQSQFIPPMPAETIQRIHLTITSDLRLLPKGSLSGQGKVQFCEDFSGRRISARGVINLIVSDSLAKLRDLTGQGSALVVEGSFLPPKEGGAEVFSLQTFYVKKVIQIRAPEGFQNLRFAIRKALLHSFRGQEWGGFAAALLLGVRDDLDQEVTDLYRRSGSSHVLALSGMHLGIIAALLAFLLRRPLGFRLAAAVSLGALWFYVSLAGFQPSLTRSLLMYVLMSYCFFAGISGVLLPVIALSFLIQLVIDPLGMASLSAMLSYLALTGIVVLSPPIVDVMKGKIPEPFAGALAASLGAFTATAPLVALYFGVLYPIGILAGSLLGLMASLFMIGSILYLVLLHMLPVVSPVASTVLALIYKVHLSVLRCSSALSVEVGNLNWALAGLFSIAMAGLFVYGQYRGKTKRTLSAFN</sequence>
<keyword evidence="3 6" id="KW-0812">Transmembrane</keyword>
<dbReference type="NCBIfam" id="TIGR00360">
    <property type="entry name" value="ComEC_N-term"/>
    <property type="match status" value="1"/>
</dbReference>
<feature type="domain" description="ComEC/Rec2-related protein" evidence="7">
    <location>
        <begin position="232"/>
        <end position="494"/>
    </location>
</feature>
<evidence type="ECO:0000256" key="1">
    <source>
        <dbReference type="ARBA" id="ARBA00004651"/>
    </source>
</evidence>
<keyword evidence="2" id="KW-1003">Cell membrane</keyword>
<evidence type="ECO:0000256" key="4">
    <source>
        <dbReference type="ARBA" id="ARBA00022989"/>
    </source>
</evidence>
<dbReference type="GO" id="GO:0005886">
    <property type="term" value="C:plasma membrane"/>
    <property type="evidence" value="ECO:0007669"/>
    <property type="project" value="UniProtKB-SubCell"/>
</dbReference>
<feature type="transmembrane region" description="Helical" evidence="6">
    <location>
        <begin position="313"/>
        <end position="341"/>
    </location>
</feature>
<dbReference type="Pfam" id="PF03772">
    <property type="entry name" value="Competence"/>
    <property type="match status" value="1"/>
</dbReference>
<feature type="transmembrane region" description="Helical" evidence="6">
    <location>
        <begin position="71"/>
        <end position="90"/>
    </location>
</feature>
<name>A0A7C3INN1_9SPIR</name>
<organism evidence="8">
    <name type="scientific">Gracilinema caldarium</name>
    <dbReference type="NCBI Taxonomy" id="215591"/>
    <lineage>
        <taxon>Bacteria</taxon>
        <taxon>Pseudomonadati</taxon>
        <taxon>Spirochaetota</taxon>
        <taxon>Spirochaetia</taxon>
        <taxon>Spirochaetales</taxon>
        <taxon>Breznakiellaceae</taxon>
        <taxon>Gracilinema</taxon>
    </lineage>
</organism>
<feature type="transmembrane region" description="Helical" evidence="6">
    <location>
        <begin position="472"/>
        <end position="490"/>
    </location>
</feature>
<evidence type="ECO:0000259" key="7">
    <source>
        <dbReference type="Pfam" id="PF03772"/>
    </source>
</evidence>
<comment type="caution">
    <text evidence="8">The sequence shown here is derived from an EMBL/GenBank/DDBJ whole genome shotgun (WGS) entry which is preliminary data.</text>
</comment>
<comment type="subcellular location">
    <subcellularLocation>
        <location evidence="1">Cell membrane</location>
        <topology evidence="1">Multi-pass membrane protein</topology>
    </subcellularLocation>
</comment>
<evidence type="ECO:0000256" key="3">
    <source>
        <dbReference type="ARBA" id="ARBA00022692"/>
    </source>
</evidence>
<dbReference type="InterPro" id="IPR004477">
    <property type="entry name" value="ComEC_N"/>
</dbReference>
<gene>
    <name evidence="8" type="ORF">ENS59_00520</name>
</gene>
<keyword evidence="5 6" id="KW-0472">Membrane</keyword>
<feature type="transmembrane region" description="Helical" evidence="6">
    <location>
        <begin position="256"/>
        <end position="275"/>
    </location>
</feature>
<dbReference type="InterPro" id="IPR052159">
    <property type="entry name" value="Competence_DNA_uptake"/>
</dbReference>
<reference evidence="8" key="1">
    <citation type="journal article" date="2020" name="mSystems">
        <title>Genome- and Community-Level Interaction Insights into Carbon Utilization and Element Cycling Functions of Hydrothermarchaeota in Hydrothermal Sediment.</title>
        <authorList>
            <person name="Zhou Z."/>
            <person name="Liu Y."/>
            <person name="Xu W."/>
            <person name="Pan J."/>
            <person name="Luo Z.H."/>
            <person name="Li M."/>
        </authorList>
    </citation>
    <scope>NUCLEOTIDE SEQUENCE [LARGE SCALE GENOMIC DNA]</scope>
    <source>
        <strain evidence="8">SpSt-503</strain>
    </source>
</reference>
<dbReference type="AlphaFoldDB" id="A0A7C3INN1"/>
<dbReference type="EMBL" id="DSVL01000014">
    <property type="protein sequence ID" value="HFH27986.1"/>
    <property type="molecule type" value="Genomic_DNA"/>
</dbReference>
<dbReference type="PANTHER" id="PTHR30619:SF1">
    <property type="entry name" value="RECOMBINATION PROTEIN 2"/>
    <property type="match status" value="1"/>
</dbReference>
<feature type="transmembrane region" description="Helical" evidence="6">
    <location>
        <begin position="432"/>
        <end position="452"/>
    </location>
</feature>
<keyword evidence="4 6" id="KW-1133">Transmembrane helix</keyword>
<feature type="transmembrane region" description="Helical" evidence="6">
    <location>
        <begin position="381"/>
        <end position="402"/>
    </location>
</feature>
<accession>A0A7C3INN1</accession>